<protein>
    <submittedName>
        <fullName evidence="4">Fumarylacetoacetate hydrolase family protein</fullName>
    </submittedName>
</protein>
<keyword evidence="2" id="KW-0479">Metal-binding</keyword>
<feature type="domain" description="Fumarylacetoacetase-like C-terminal" evidence="3">
    <location>
        <begin position="56"/>
        <end position="264"/>
    </location>
</feature>
<evidence type="ECO:0000256" key="2">
    <source>
        <dbReference type="ARBA" id="ARBA00022723"/>
    </source>
</evidence>
<organism evidence="4 5">
    <name type="scientific">Desulfotignum balticum</name>
    <dbReference type="NCBI Taxonomy" id="115781"/>
    <lineage>
        <taxon>Bacteria</taxon>
        <taxon>Pseudomonadati</taxon>
        <taxon>Thermodesulfobacteriota</taxon>
        <taxon>Desulfobacteria</taxon>
        <taxon>Desulfobacterales</taxon>
        <taxon>Desulfobacteraceae</taxon>
        <taxon>Desulfotignum</taxon>
    </lineage>
</organism>
<comment type="similarity">
    <text evidence="1">Belongs to the FAH family.</text>
</comment>
<dbReference type="PANTHER" id="PTHR11820">
    <property type="entry name" value="ACYLPYRUVASE"/>
    <property type="match status" value="1"/>
</dbReference>
<dbReference type="InterPro" id="IPR011234">
    <property type="entry name" value="Fumarylacetoacetase-like_C"/>
</dbReference>
<dbReference type="SUPFAM" id="SSF56529">
    <property type="entry name" value="FAH"/>
    <property type="match status" value="1"/>
</dbReference>
<keyword evidence="4" id="KW-0378">Hydrolase</keyword>
<dbReference type="GO" id="GO:0046872">
    <property type="term" value="F:metal ion binding"/>
    <property type="evidence" value="ECO:0007669"/>
    <property type="project" value="UniProtKB-KW"/>
</dbReference>
<dbReference type="GO" id="GO:0018773">
    <property type="term" value="F:acetylpyruvate hydrolase activity"/>
    <property type="evidence" value="ECO:0007669"/>
    <property type="project" value="TreeGrafter"/>
</dbReference>
<dbReference type="Proteomes" id="UP000706172">
    <property type="component" value="Unassembled WGS sequence"/>
</dbReference>
<accession>A0A931CUC2</accession>
<evidence type="ECO:0000313" key="4">
    <source>
        <dbReference type="EMBL" id="MBG0778871.1"/>
    </source>
</evidence>
<evidence type="ECO:0000313" key="5">
    <source>
        <dbReference type="Proteomes" id="UP000706172"/>
    </source>
</evidence>
<dbReference type="Pfam" id="PF01557">
    <property type="entry name" value="FAA_hydrolase"/>
    <property type="match status" value="1"/>
</dbReference>
<comment type="caution">
    <text evidence="4">The sequence shown here is derived from an EMBL/GenBank/DDBJ whole genome shotgun (WGS) entry which is preliminary data.</text>
</comment>
<reference evidence="4" key="1">
    <citation type="submission" date="2020-07" db="EMBL/GenBank/DDBJ databases">
        <title>Severe corrosion of carbon steel in oil field produced water can be linked to methanogenic archaea containing a special type of NiFe hydrogenase.</title>
        <authorList>
            <person name="Lahme S."/>
            <person name="Mand J."/>
            <person name="Longwell J."/>
            <person name="Smith R."/>
            <person name="Enning D."/>
        </authorList>
    </citation>
    <scope>NUCLEOTIDE SEQUENCE</scope>
    <source>
        <strain evidence="4">MIC098Bin6</strain>
    </source>
</reference>
<evidence type="ECO:0000259" key="3">
    <source>
        <dbReference type="Pfam" id="PF01557"/>
    </source>
</evidence>
<gene>
    <name evidence="4" type="ORF">H0S81_02960</name>
</gene>
<dbReference type="AlphaFoldDB" id="A0A931CUC2"/>
<dbReference type="EMBL" id="JACCQK010000131">
    <property type="protein sequence ID" value="MBG0778871.1"/>
    <property type="molecule type" value="Genomic_DNA"/>
</dbReference>
<dbReference type="FunFam" id="3.90.850.10:FF:000002">
    <property type="entry name" value="2-hydroxyhepta-2,4-diene-1,7-dioate isomerase"/>
    <property type="match status" value="1"/>
</dbReference>
<dbReference type="Gene3D" id="3.90.850.10">
    <property type="entry name" value="Fumarylacetoacetase-like, C-terminal domain"/>
    <property type="match status" value="1"/>
</dbReference>
<dbReference type="PANTHER" id="PTHR11820:SF7">
    <property type="entry name" value="ACYLPYRUVASE FAHD1, MITOCHONDRIAL"/>
    <property type="match status" value="1"/>
</dbReference>
<evidence type="ECO:0000256" key="1">
    <source>
        <dbReference type="ARBA" id="ARBA00010211"/>
    </source>
</evidence>
<sequence>MQIIRFRTADNHLYTGCDYDGTTASVVAGDVFGKLTDTGERKNVAKLEVPVMPKAIFCIGLNYRGHAKETGMDLPRYPVVFMKNPGAVTPHKSDIVIPFSCLETPEVDYEAELGVVIGREAKNVSEAEALDYVLGYTCANDVSARRWQKHAGGGQWVRGKSFDTFCPLGPVLVTADEISDPQTLAIESVLNGTTMQQSNTRDMIFSVARLIAFLSESTTLAPGTLILTGTPEGVGYARKPPVYLMPGDHLQTRIQGIGMLENPVTAEKSEN</sequence>
<dbReference type="InterPro" id="IPR036663">
    <property type="entry name" value="Fumarylacetoacetase_C_sf"/>
</dbReference>
<name>A0A931CUC2_9BACT</name>
<dbReference type="GO" id="GO:0019752">
    <property type="term" value="P:carboxylic acid metabolic process"/>
    <property type="evidence" value="ECO:0007669"/>
    <property type="project" value="UniProtKB-ARBA"/>
</dbReference>
<dbReference type="GO" id="GO:0016853">
    <property type="term" value="F:isomerase activity"/>
    <property type="evidence" value="ECO:0007669"/>
    <property type="project" value="UniProtKB-ARBA"/>
</dbReference>
<proteinExistence type="inferred from homology"/>